<evidence type="ECO:0000313" key="3">
    <source>
        <dbReference type="EMBL" id="KAF2687671.1"/>
    </source>
</evidence>
<gene>
    <name evidence="3" type="ORF">K458DRAFT_401146</name>
</gene>
<feature type="compositionally biased region" description="Basic and acidic residues" evidence="1">
    <location>
        <begin position="397"/>
        <end position="406"/>
    </location>
</feature>
<feature type="compositionally biased region" description="Basic residues" evidence="1">
    <location>
        <begin position="382"/>
        <end position="396"/>
    </location>
</feature>
<dbReference type="Proteomes" id="UP000799291">
    <property type="component" value="Unassembled WGS sequence"/>
</dbReference>
<feature type="region of interest" description="Disordered" evidence="1">
    <location>
        <begin position="382"/>
        <end position="406"/>
    </location>
</feature>
<reference evidence="3" key="1">
    <citation type="journal article" date="2020" name="Stud. Mycol.">
        <title>101 Dothideomycetes genomes: a test case for predicting lifestyles and emergence of pathogens.</title>
        <authorList>
            <person name="Haridas S."/>
            <person name="Albert R."/>
            <person name="Binder M."/>
            <person name="Bloem J."/>
            <person name="Labutti K."/>
            <person name="Salamov A."/>
            <person name="Andreopoulos B."/>
            <person name="Baker S."/>
            <person name="Barry K."/>
            <person name="Bills G."/>
            <person name="Bluhm B."/>
            <person name="Cannon C."/>
            <person name="Castanera R."/>
            <person name="Culley D."/>
            <person name="Daum C."/>
            <person name="Ezra D."/>
            <person name="Gonzalez J."/>
            <person name="Henrissat B."/>
            <person name="Kuo A."/>
            <person name="Liang C."/>
            <person name="Lipzen A."/>
            <person name="Lutzoni F."/>
            <person name="Magnuson J."/>
            <person name="Mondo S."/>
            <person name="Nolan M."/>
            <person name="Ohm R."/>
            <person name="Pangilinan J."/>
            <person name="Park H.-J."/>
            <person name="Ramirez L."/>
            <person name="Alfaro M."/>
            <person name="Sun H."/>
            <person name="Tritt A."/>
            <person name="Yoshinaga Y."/>
            <person name="Zwiers L.-H."/>
            <person name="Turgeon B."/>
            <person name="Goodwin S."/>
            <person name="Spatafora J."/>
            <person name="Crous P."/>
            <person name="Grigoriev I."/>
        </authorList>
    </citation>
    <scope>NUCLEOTIDE SEQUENCE</scope>
    <source>
        <strain evidence="3">CBS 122367</strain>
    </source>
</reference>
<keyword evidence="4" id="KW-1185">Reference proteome</keyword>
<keyword evidence="2" id="KW-0732">Signal</keyword>
<evidence type="ECO:0000256" key="1">
    <source>
        <dbReference type="SAM" id="MobiDB-lite"/>
    </source>
</evidence>
<evidence type="ECO:0000313" key="4">
    <source>
        <dbReference type="Proteomes" id="UP000799291"/>
    </source>
</evidence>
<protein>
    <submittedName>
        <fullName evidence="3">Uncharacterized protein</fullName>
    </submittedName>
</protein>
<dbReference type="AlphaFoldDB" id="A0A6G1JBS8"/>
<accession>A0A6G1JBS8</accession>
<feature type="chain" id="PRO_5026124671" evidence="2">
    <location>
        <begin position="26"/>
        <end position="459"/>
    </location>
</feature>
<feature type="compositionally biased region" description="Basic and acidic residues" evidence="1">
    <location>
        <begin position="285"/>
        <end position="295"/>
    </location>
</feature>
<sequence length="459" mass="50481">MAYLRILMVALLGILLFLLPYSSNSKNVIDSDAIPLVRINHHHVGKRDNDYELFKTSSELYFTRSSHLVRSRCAIRPDQRRLDSPIDDITGPITTPIEDSKEKIEDDVKDKIDDTVDEFKDFGEELVHDLEEFGIDKMHDMLEKIEEATSFRFNMSDNISFDGNFDGGHGSKEGRIELIDAYANVDLEVGVGMAFSIVGAADALIDGDSMDGVDDTLKKSLTDLYVQVEAVEDLDIRLQGEVVGKMGASASCSVWIFPDPGAFACQAGPIIGNNLCQYPVNKGNLRKDKGNDENKGGSPAPNSGRKKGLGFRGALDRLGAWLKQEKPEQNKFEVKYQPTTISPSFSIRVGAKACSNVHHLQGNFTIGFGLAKSVSFGIGAKNQRKKNKGAGKRGKDKRADGGEKSDPDKKFLGSLGVLAFDLYAKLAIPELVFDLKTLGGTSKPILSKRHYHLITHNTR</sequence>
<dbReference type="EMBL" id="MU005574">
    <property type="protein sequence ID" value="KAF2687671.1"/>
    <property type="molecule type" value="Genomic_DNA"/>
</dbReference>
<name>A0A6G1JBS8_9PLEO</name>
<feature type="region of interest" description="Disordered" evidence="1">
    <location>
        <begin position="284"/>
        <end position="309"/>
    </location>
</feature>
<evidence type="ECO:0000256" key="2">
    <source>
        <dbReference type="SAM" id="SignalP"/>
    </source>
</evidence>
<proteinExistence type="predicted"/>
<organism evidence="3 4">
    <name type="scientific">Lentithecium fluviatile CBS 122367</name>
    <dbReference type="NCBI Taxonomy" id="1168545"/>
    <lineage>
        <taxon>Eukaryota</taxon>
        <taxon>Fungi</taxon>
        <taxon>Dikarya</taxon>
        <taxon>Ascomycota</taxon>
        <taxon>Pezizomycotina</taxon>
        <taxon>Dothideomycetes</taxon>
        <taxon>Pleosporomycetidae</taxon>
        <taxon>Pleosporales</taxon>
        <taxon>Massarineae</taxon>
        <taxon>Lentitheciaceae</taxon>
        <taxon>Lentithecium</taxon>
    </lineage>
</organism>
<dbReference type="OrthoDB" id="3945945at2759"/>
<feature type="signal peptide" evidence="2">
    <location>
        <begin position="1"/>
        <end position="25"/>
    </location>
</feature>